<dbReference type="InterPro" id="IPR000182">
    <property type="entry name" value="GNAT_dom"/>
</dbReference>
<dbReference type="AlphaFoldDB" id="A0A9P1FI78"/>
<evidence type="ECO:0000313" key="5">
    <source>
        <dbReference type="Proteomes" id="UP001152797"/>
    </source>
</evidence>
<feature type="domain" description="N-acetyltransferase" evidence="2">
    <location>
        <begin position="108"/>
        <end position="290"/>
    </location>
</feature>
<reference evidence="4 5" key="2">
    <citation type="submission" date="2024-05" db="EMBL/GenBank/DDBJ databases">
        <authorList>
            <person name="Chen Y."/>
            <person name="Shah S."/>
            <person name="Dougan E. K."/>
            <person name="Thang M."/>
            <person name="Chan C."/>
        </authorList>
    </citation>
    <scope>NUCLEOTIDE SEQUENCE [LARGE SCALE GENOMIC DNA]</scope>
</reference>
<keyword evidence="1" id="KW-0808">Transferase</keyword>
<dbReference type="Gene3D" id="3.40.630.30">
    <property type="match status" value="1"/>
</dbReference>
<dbReference type="CDD" id="cd04301">
    <property type="entry name" value="NAT_SF"/>
    <property type="match status" value="1"/>
</dbReference>
<dbReference type="EMBL" id="CAMXCT010000307">
    <property type="protein sequence ID" value="CAI3976941.1"/>
    <property type="molecule type" value="Genomic_DNA"/>
</dbReference>
<dbReference type="Proteomes" id="UP001152797">
    <property type="component" value="Unassembled WGS sequence"/>
</dbReference>
<evidence type="ECO:0000256" key="1">
    <source>
        <dbReference type="ARBA" id="ARBA00022679"/>
    </source>
</evidence>
<dbReference type="OrthoDB" id="249099at2759"/>
<evidence type="ECO:0000313" key="3">
    <source>
        <dbReference type="EMBL" id="CAI3976941.1"/>
    </source>
</evidence>
<dbReference type="PROSITE" id="PS51186">
    <property type="entry name" value="GNAT"/>
    <property type="match status" value="1"/>
</dbReference>
<dbReference type="PANTHER" id="PTHR13947">
    <property type="entry name" value="GNAT FAMILY N-ACETYLTRANSFERASE"/>
    <property type="match status" value="1"/>
</dbReference>
<organism evidence="3">
    <name type="scientific">Cladocopium goreaui</name>
    <dbReference type="NCBI Taxonomy" id="2562237"/>
    <lineage>
        <taxon>Eukaryota</taxon>
        <taxon>Sar</taxon>
        <taxon>Alveolata</taxon>
        <taxon>Dinophyceae</taxon>
        <taxon>Suessiales</taxon>
        <taxon>Symbiodiniaceae</taxon>
        <taxon>Cladocopium</taxon>
    </lineage>
</organism>
<dbReference type="EMBL" id="CAMXCT020000307">
    <property type="protein sequence ID" value="CAL1130316.1"/>
    <property type="molecule type" value="Genomic_DNA"/>
</dbReference>
<dbReference type="InterPro" id="IPR050769">
    <property type="entry name" value="NAT_camello-type"/>
</dbReference>
<dbReference type="EMBL" id="CAMXCT030000307">
    <property type="protein sequence ID" value="CAL4764253.1"/>
    <property type="molecule type" value="Genomic_DNA"/>
</dbReference>
<evidence type="ECO:0000259" key="2">
    <source>
        <dbReference type="PROSITE" id="PS51186"/>
    </source>
</evidence>
<proteinExistence type="predicted"/>
<sequence>MAMLAPAIQAVAAWPCHADAAAQPSQPRRRRAQQVQKFQARGGYLASAGALVASCRARKAHFLRLRATSSTILIDEATSGDLLPAADVAVRALRWTEGWLDTPNFSDEDYALLSGREAPTYQSLYLADNGYPSTLLVARLQEKEEKKESSWFDFGSGSSSKVVGCVGCEVKCFNRLTNEMLPVTQYDGGKQTVLRPVMADLAVSSECRGRGVGRKLVEKLEDVVRDWGYDELVLLVEATNFQARGVYERLNYRLAGLRLAEATFFLDKSEGGRRVAERKTVALLLRKSLKPFPQGDLENLNWGAVLILLGLFLALTQTPEVVTLLQSNVIRFFA</sequence>
<dbReference type="GO" id="GO:0008080">
    <property type="term" value="F:N-acetyltransferase activity"/>
    <property type="evidence" value="ECO:0007669"/>
    <property type="project" value="InterPro"/>
</dbReference>
<dbReference type="SUPFAM" id="SSF55729">
    <property type="entry name" value="Acyl-CoA N-acyltransferases (Nat)"/>
    <property type="match status" value="1"/>
</dbReference>
<accession>A0A9P1FI78</accession>
<reference evidence="3" key="1">
    <citation type="submission" date="2022-10" db="EMBL/GenBank/DDBJ databases">
        <authorList>
            <person name="Chen Y."/>
            <person name="Dougan E. K."/>
            <person name="Chan C."/>
            <person name="Rhodes N."/>
            <person name="Thang M."/>
        </authorList>
    </citation>
    <scope>NUCLEOTIDE SEQUENCE</scope>
</reference>
<dbReference type="Pfam" id="PF00583">
    <property type="entry name" value="Acetyltransf_1"/>
    <property type="match status" value="1"/>
</dbReference>
<dbReference type="PANTHER" id="PTHR13947:SF37">
    <property type="entry name" value="LD18367P"/>
    <property type="match status" value="1"/>
</dbReference>
<comment type="caution">
    <text evidence="3">The sequence shown here is derived from an EMBL/GenBank/DDBJ whole genome shotgun (WGS) entry which is preliminary data.</text>
</comment>
<evidence type="ECO:0000313" key="4">
    <source>
        <dbReference type="EMBL" id="CAL4764253.1"/>
    </source>
</evidence>
<dbReference type="InterPro" id="IPR016181">
    <property type="entry name" value="Acyl_CoA_acyltransferase"/>
</dbReference>
<gene>
    <name evidence="3" type="ORF">C1SCF055_LOCUS5123</name>
</gene>
<name>A0A9P1FI78_9DINO</name>
<protein>
    <submittedName>
        <fullName evidence="4">N-acetyltransferase domain-containing protein</fullName>
    </submittedName>
</protein>
<keyword evidence="5" id="KW-1185">Reference proteome</keyword>